<dbReference type="Gene3D" id="3.10.450.130">
    <property type="entry name" value="folded 79 residue fragment of lin0334 like domains"/>
    <property type="match status" value="1"/>
</dbReference>
<comment type="caution">
    <text evidence="1">The sequence shown here is derived from an EMBL/GenBank/DDBJ whole genome shotgun (WGS) entry which is preliminary data.</text>
</comment>
<dbReference type="InterPro" id="IPR009881">
    <property type="entry name" value="DUF1433"/>
</dbReference>
<dbReference type="Proteomes" id="UP000028875">
    <property type="component" value="Unassembled WGS sequence"/>
</dbReference>
<protein>
    <recommendedName>
        <fullName evidence="3">DUF1433 domain-containing protein</fullName>
    </recommendedName>
</protein>
<accession>A0A024QIA4</accession>
<evidence type="ECO:0000313" key="2">
    <source>
        <dbReference type="Proteomes" id="UP000028875"/>
    </source>
</evidence>
<dbReference type="RefSeq" id="WP_081856199.1">
    <property type="nucleotide sequence ID" value="NZ_BNER01000008.1"/>
</dbReference>
<reference evidence="2" key="2">
    <citation type="submission" date="2014-05" db="EMBL/GenBank/DDBJ databases">
        <title>Draft genome sequence of Virgibacillus massiliensis Vm-5.</title>
        <authorList>
            <person name="Khelaifia S."/>
            <person name="Croce O."/>
            <person name="Lagier J.C."/>
            <person name="Raoult D."/>
        </authorList>
    </citation>
    <scope>NUCLEOTIDE SEQUENCE [LARGE SCALE GENOMIC DNA]</scope>
    <source>
        <strain evidence="2">Vm-5</strain>
    </source>
</reference>
<name>A0A024QIA4_9BACI</name>
<evidence type="ECO:0008006" key="3">
    <source>
        <dbReference type="Google" id="ProtNLM"/>
    </source>
</evidence>
<dbReference type="PROSITE" id="PS51257">
    <property type="entry name" value="PROKAR_LIPOPROTEIN"/>
    <property type="match status" value="1"/>
</dbReference>
<gene>
    <name evidence="1" type="ORF">BN990_04331</name>
</gene>
<dbReference type="EMBL" id="CCDP010000003">
    <property type="protein sequence ID" value="CDQ41952.1"/>
    <property type="molecule type" value="Genomic_DNA"/>
</dbReference>
<dbReference type="Pfam" id="PF07252">
    <property type="entry name" value="DUF1433"/>
    <property type="match status" value="1"/>
</dbReference>
<sequence length="119" mass="13440" precursor="true">MKKFTFFIITIAFIILLGGCIVNSNKSDFDDETIKKAKNTAESYLKNNFKNINSIEFNEDYSNPMGGLMIRGTVNGNNKANFSIDIDIEAENQFNVGSIGKGKDFPERKEECKEKSCDY</sequence>
<dbReference type="AlphaFoldDB" id="A0A024QIA4"/>
<evidence type="ECO:0000313" key="1">
    <source>
        <dbReference type="EMBL" id="CDQ41952.1"/>
    </source>
</evidence>
<dbReference type="OrthoDB" id="2704796at2"/>
<proteinExistence type="predicted"/>
<reference evidence="1 2" key="1">
    <citation type="submission" date="2014-03" db="EMBL/GenBank/DDBJ databases">
        <authorList>
            <person name="Urmite Genomes U."/>
        </authorList>
    </citation>
    <scope>NUCLEOTIDE SEQUENCE [LARGE SCALE GENOMIC DNA]</scope>
    <source>
        <strain evidence="1 2">Vm-5</strain>
    </source>
</reference>
<keyword evidence="2" id="KW-1185">Reference proteome</keyword>
<organism evidence="1 2">
    <name type="scientific">Virgibacillus massiliensis</name>
    <dbReference type="NCBI Taxonomy" id="1462526"/>
    <lineage>
        <taxon>Bacteria</taxon>
        <taxon>Bacillati</taxon>
        <taxon>Bacillota</taxon>
        <taxon>Bacilli</taxon>
        <taxon>Bacillales</taxon>
        <taxon>Bacillaceae</taxon>
        <taxon>Virgibacillus</taxon>
    </lineage>
</organism>